<name>M1QB05_METMZ</name>
<keyword evidence="1" id="KW-0812">Transmembrane</keyword>
<evidence type="ECO:0000313" key="2">
    <source>
        <dbReference type="EMBL" id="AGF97383.1"/>
    </source>
</evidence>
<proteinExistence type="predicted"/>
<sequence length="54" mass="6033">MNLNIIPVPQIPVSESLCFIDLELLFCGNQAFRIVSGGLPLLILYLLFFEVVPL</sequence>
<dbReference type="KEGG" id="mmaz:MmTuc01_2051"/>
<reference evidence="2 3" key="1">
    <citation type="journal article" date="2013" name="Genome Announc.">
        <title>Complete Genome of a Methanosarcina mazei Strain Isolated from Sediment Samples from an Amazonian Flooded Area.</title>
        <authorList>
            <person name="Assis das Gracas D."/>
            <person name="Thiago Juca Ramos R."/>
            <person name="Vieira Araujo A.C."/>
            <person name="Zahlouth R."/>
            <person name="Ribeiro Carneiro A."/>
            <person name="Souza Lopes T."/>
            <person name="Azevedo Barauna R."/>
            <person name="Azevedo V."/>
            <person name="Cruz Schneider M.P."/>
            <person name="Pellizari V.H."/>
            <person name="Silva A."/>
        </authorList>
    </citation>
    <scope>NUCLEOTIDE SEQUENCE [LARGE SCALE GENOMIC DNA]</scope>
    <source>
        <strain evidence="2 3">Tuc01</strain>
    </source>
</reference>
<evidence type="ECO:0000313" key="3">
    <source>
        <dbReference type="Proteomes" id="UP000011718"/>
    </source>
</evidence>
<dbReference type="HOGENOM" id="CLU_3039072_0_0_2"/>
<dbReference type="BioCyc" id="MMAZ1236903:G139K-1958-MONOMER"/>
<dbReference type="Proteomes" id="UP000011718">
    <property type="component" value="Chromosome"/>
</dbReference>
<gene>
    <name evidence="2" type="ORF">MmTuc01_2051</name>
</gene>
<dbReference type="EMBL" id="CP004144">
    <property type="protein sequence ID" value="AGF97383.1"/>
    <property type="molecule type" value="Genomic_DNA"/>
</dbReference>
<keyword evidence="1" id="KW-0472">Membrane</keyword>
<evidence type="ECO:0000256" key="1">
    <source>
        <dbReference type="SAM" id="Phobius"/>
    </source>
</evidence>
<keyword evidence="1" id="KW-1133">Transmembrane helix</keyword>
<organism evidence="2 3">
    <name type="scientific">Methanosarcina mazei Tuc01</name>
    <dbReference type="NCBI Taxonomy" id="1236903"/>
    <lineage>
        <taxon>Archaea</taxon>
        <taxon>Methanobacteriati</taxon>
        <taxon>Methanobacteriota</taxon>
        <taxon>Stenosarchaea group</taxon>
        <taxon>Methanomicrobia</taxon>
        <taxon>Methanosarcinales</taxon>
        <taxon>Methanosarcinaceae</taxon>
        <taxon>Methanosarcina</taxon>
    </lineage>
</organism>
<accession>M1QB05</accession>
<dbReference type="AlphaFoldDB" id="M1QB05"/>
<protein>
    <submittedName>
        <fullName evidence="2">Uncharacterized protein</fullName>
    </submittedName>
</protein>
<feature type="transmembrane region" description="Helical" evidence="1">
    <location>
        <begin position="31"/>
        <end position="52"/>
    </location>
</feature>